<proteinExistence type="predicted"/>
<name>A0A9P7MA13_9HYPO</name>
<dbReference type="AlphaFoldDB" id="A0A9P7MA13"/>
<evidence type="ECO:0000313" key="2">
    <source>
        <dbReference type="Proteomes" id="UP000706124"/>
    </source>
</evidence>
<protein>
    <submittedName>
        <fullName evidence="1">Uncharacterized protein</fullName>
    </submittedName>
</protein>
<dbReference type="EMBL" id="SRPO01000280">
    <property type="protein sequence ID" value="KAG5934917.1"/>
    <property type="molecule type" value="Genomic_DNA"/>
</dbReference>
<accession>A0A9P7MA13</accession>
<comment type="caution">
    <text evidence="1">The sequence shown here is derived from an EMBL/GenBank/DDBJ whole genome shotgun (WGS) entry which is preliminary data.</text>
</comment>
<sequence>MTQSVGIQRIKARPAPTANVVLNTPPSPNKFSPALSLLTTNTSPQLTIANSKNSSEA</sequence>
<keyword evidence="2" id="KW-1185">Reference proteome</keyword>
<organism evidence="1 2">
    <name type="scientific">Claviceps pazoutovae</name>
    <dbReference type="NCBI Taxonomy" id="1649127"/>
    <lineage>
        <taxon>Eukaryota</taxon>
        <taxon>Fungi</taxon>
        <taxon>Dikarya</taxon>
        <taxon>Ascomycota</taxon>
        <taxon>Pezizomycotina</taxon>
        <taxon>Sordariomycetes</taxon>
        <taxon>Hypocreomycetidae</taxon>
        <taxon>Hypocreales</taxon>
        <taxon>Clavicipitaceae</taxon>
        <taxon>Claviceps</taxon>
    </lineage>
</organism>
<reference evidence="1 2" key="1">
    <citation type="journal article" date="2020" name="bioRxiv">
        <title>Whole genome comparisons of ergot fungi reveals the divergence and evolution of species within the genus Claviceps are the result of varying mechanisms driving genome evolution and host range expansion.</title>
        <authorList>
            <person name="Wyka S.A."/>
            <person name="Mondo S.J."/>
            <person name="Liu M."/>
            <person name="Dettman J."/>
            <person name="Nalam V."/>
            <person name="Broders K.D."/>
        </authorList>
    </citation>
    <scope>NUCLEOTIDE SEQUENCE [LARGE SCALE GENOMIC DNA]</scope>
    <source>
        <strain evidence="1 2">CCC 1485</strain>
    </source>
</reference>
<evidence type="ECO:0000313" key="1">
    <source>
        <dbReference type="EMBL" id="KAG5934917.1"/>
    </source>
</evidence>
<dbReference type="Proteomes" id="UP000706124">
    <property type="component" value="Unassembled WGS sequence"/>
</dbReference>
<gene>
    <name evidence="1" type="ORF">E4U60_003488</name>
</gene>